<dbReference type="CTD" id="33516"/>
<evidence type="ECO:0000256" key="1">
    <source>
        <dbReference type="SAM" id="Phobius"/>
    </source>
</evidence>
<gene>
    <name evidence="3" type="primary">LOC113796812</name>
</gene>
<dbReference type="Proteomes" id="UP000515146">
    <property type="component" value="Unplaced"/>
</dbReference>
<feature type="transmembrane region" description="Helical" evidence="1">
    <location>
        <begin position="202"/>
        <end position="226"/>
    </location>
</feature>
<dbReference type="InParanoid" id="A0A6P6YDV2"/>
<feature type="transmembrane region" description="Helical" evidence="1">
    <location>
        <begin position="246"/>
        <end position="266"/>
    </location>
</feature>
<proteinExistence type="predicted"/>
<dbReference type="OMA" id="GNWSEFM"/>
<dbReference type="RefSeq" id="XP_027202899.1">
    <property type="nucleotide sequence ID" value="XM_027347098.1"/>
</dbReference>
<protein>
    <submittedName>
        <fullName evidence="3">Uncharacterized protein LOC113796812</fullName>
    </submittedName>
</protein>
<dbReference type="OrthoDB" id="430659at2759"/>
<reference evidence="3" key="1">
    <citation type="submission" date="2025-08" db="UniProtKB">
        <authorList>
            <consortium name="RefSeq"/>
        </authorList>
    </citation>
    <scope>IDENTIFICATION</scope>
    <source>
        <strain evidence="3">Airmid</strain>
    </source>
</reference>
<evidence type="ECO:0000313" key="3">
    <source>
        <dbReference type="RefSeq" id="XP_027202899.1"/>
    </source>
</evidence>
<name>A0A6P6YDV2_DERPT</name>
<accession>A0A6P6YDV2</accession>
<keyword evidence="1" id="KW-0812">Transmembrane</keyword>
<feature type="transmembrane region" description="Helical" evidence="1">
    <location>
        <begin position="77"/>
        <end position="101"/>
    </location>
</feature>
<feature type="transmembrane region" description="Helical" evidence="1">
    <location>
        <begin position="113"/>
        <end position="129"/>
    </location>
</feature>
<dbReference type="GeneID" id="113796812"/>
<keyword evidence="1" id="KW-1133">Transmembrane helix</keyword>
<feature type="transmembrane region" description="Helical" evidence="1">
    <location>
        <begin position="21"/>
        <end position="42"/>
    </location>
</feature>
<sequence>MKHIFHQFIYKYQRKMNENENFRKEFMEIILPPILLSILIGLSTFGRFATIIFTIISIPISLYLFDHHIYNNEQKKLQTNFFISWAISTFFIFLSVFEYIVVPFLEITIWENYSLLSLITIAVLMIIHLRKHSKHYHHPHDHHDHSIPILTTANNNNNNDHHDHHGHQRQISSIDDWHLYCYWIGCCIHGWISLRYYMAIHICLIGALLFNIYLNITTICHTYILYDFLLVPDDCSEVYFDINLSLSFIIAIYAGQLVILLSYSLLKLLILLWSLIINNNKTTNATNNSTIKLSSLNNNNNSRYNNCSYHLIHQ</sequence>
<keyword evidence="2" id="KW-1185">Reference proteome</keyword>
<feature type="transmembrane region" description="Helical" evidence="1">
    <location>
        <begin position="48"/>
        <end position="65"/>
    </location>
</feature>
<organism evidence="2 3">
    <name type="scientific">Dermatophagoides pteronyssinus</name>
    <name type="common">European house dust mite</name>
    <dbReference type="NCBI Taxonomy" id="6956"/>
    <lineage>
        <taxon>Eukaryota</taxon>
        <taxon>Metazoa</taxon>
        <taxon>Ecdysozoa</taxon>
        <taxon>Arthropoda</taxon>
        <taxon>Chelicerata</taxon>
        <taxon>Arachnida</taxon>
        <taxon>Acari</taxon>
        <taxon>Acariformes</taxon>
        <taxon>Sarcoptiformes</taxon>
        <taxon>Astigmata</taxon>
        <taxon>Psoroptidia</taxon>
        <taxon>Analgoidea</taxon>
        <taxon>Pyroglyphidae</taxon>
        <taxon>Dermatophagoidinae</taxon>
        <taxon>Dermatophagoides</taxon>
    </lineage>
</organism>
<evidence type="ECO:0000313" key="2">
    <source>
        <dbReference type="Proteomes" id="UP000515146"/>
    </source>
</evidence>
<dbReference type="AlphaFoldDB" id="A0A6P6YDV2"/>
<dbReference type="FunCoup" id="A0A6P6YDV2">
    <property type="interactions" value="465"/>
</dbReference>
<dbReference type="KEGG" id="dpte:113796812"/>
<keyword evidence="1" id="KW-0472">Membrane</keyword>